<feature type="domain" description="Caprin-1 dimerization" evidence="3">
    <location>
        <begin position="137"/>
        <end position="241"/>
    </location>
</feature>
<dbReference type="EMBL" id="JAPWDV010000002">
    <property type="protein sequence ID" value="KAJ6220986.1"/>
    <property type="molecule type" value="Genomic_DNA"/>
</dbReference>
<dbReference type="PANTHER" id="PTHR22922:SF19">
    <property type="entry name" value="CAPRIN HOMOLOG"/>
    <property type="match status" value="1"/>
</dbReference>
<evidence type="ECO:0000313" key="4">
    <source>
        <dbReference type="EMBL" id="KAJ6220986.1"/>
    </source>
</evidence>
<comment type="caution">
    <text evidence="4">The sequence shown here is derived from an EMBL/GenBank/DDBJ whole genome shotgun (WGS) entry which is preliminary data.</text>
</comment>
<dbReference type="Pfam" id="PF18293">
    <property type="entry name" value="Caprin-1_dimer"/>
    <property type="match status" value="1"/>
</dbReference>
<sequence>MPAANVDKIANGSMTNGKISKPVPNNLTNGTVNNNNNNHNGTATSNIFQEPQKIANIIIEKKIRNLEKRKARLIELKASEDKGQQLEAEQKIAVKKLENVVEMIELLKEIGKNVTDSLNDFAKQMKRQQKKEQLEKQSERQHQDLERSKLFLNVEYIASRFSAAKDDFANGQNGAIKLESNQIEAVEKFVQLLPLTSYDSIESVSEKVNNLVDGNKREFIPGVSYNELKDTFVKMIESSYFAIMPQVENHEQPTATVEKDETVAPKPATDEIVTLTDDSNVEAKENDQTTDSFRPVHLMNQQIVFMRNTVVENELQHKDPAVVAVGSSGLTCPPMQMGPQVSTTGVSADNIVTTDASMSNHYSSHMYPAVTIPTQTFTNQNYTGLIPGNTQFIPVTQAMHQMAIQHEQTAMLNKQLTGGLEAMKQALQQSKQSTNNSEPSKPNVSNNKNSQTSQMNGDGGKAAMSNGAGGNHHENGGSNGHFKRRVGGSRGNGRGGNFGNSSYRGGRGGKNFVGYYGGNGNPHNGNGGGAATNGNFKPPMSHRPNNGQNRPGSYRNGNTNPRNAQNVGSVNNNNTHNHQQQFINQAPTVSAK</sequence>
<dbReference type="PANTHER" id="PTHR22922">
    <property type="entry name" value="GPI-ANCHORED PROTEIN P137"/>
    <property type="match status" value="1"/>
</dbReference>
<feature type="region of interest" description="Disordered" evidence="2">
    <location>
        <begin position="1"/>
        <end position="44"/>
    </location>
</feature>
<accession>A0A9Q0RNR1</accession>
<dbReference type="GO" id="GO:0005737">
    <property type="term" value="C:cytoplasm"/>
    <property type="evidence" value="ECO:0007669"/>
    <property type="project" value="TreeGrafter"/>
</dbReference>
<feature type="compositionally biased region" description="Low complexity" evidence="2">
    <location>
        <begin position="435"/>
        <end position="450"/>
    </location>
</feature>
<dbReference type="GO" id="GO:0003723">
    <property type="term" value="F:RNA binding"/>
    <property type="evidence" value="ECO:0007669"/>
    <property type="project" value="TreeGrafter"/>
</dbReference>
<proteinExistence type="inferred from homology"/>
<comment type="similarity">
    <text evidence="1">Belongs to the caprin family.</text>
</comment>
<feature type="compositionally biased region" description="Low complexity" evidence="2">
    <location>
        <begin position="563"/>
        <end position="585"/>
    </location>
</feature>
<feature type="region of interest" description="Disordered" evidence="2">
    <location>
        <begin position="524"/>
        <end position="592"/>
    </location>
</feature>
<dbReference type="CDD" id="cd22249">
    <property type="entry name" value="UDM1_RNF168_RNF169-like"/>
    <property type="match status" value="1"/>
</dbReference>
<dbReference type="OMA" id="QTFTNQH"/>
<dbReference type="Proteomes" id="UP001142055">
    <property type="component" value="Chromosome 2"/>
</dbReference>
<feature type="compositionally biased region" description="Low complexity" evidence="2">
    <location>
        <begin position="25"/>
        <end position="44"/>
    </location>
</feature>
<feature type="compositionally biased region" description="Polar residues" evidence="2">
    <location>
        <begin position="543"/>
        <end position="562"/>
    </location>
</feature>
<keyword evidence="5" id="KW-1185">Reference proteome</keyword>
<protein>
    <recommendedName>
        <fullName evidence="3">Caprin-1 dimerization domain-containing protein</fullName>
    </recommendedName>
</protein>
<gene>
    <name evidence="4" type="ORF">RDWZM_006798</name>
</gene>
<dbReference type="InterPro" id="IPR041637">
    <property type="entry name" value="Caprin-1_dimer"/>
</dbReference>
<dbReference type="InterPro" id="IPR028816">
    <property type="entry name" value="Caprin"/>
</dbReference>
<evidence type="ECO:0000256" key="2">
    <source>
        <dbReference type="SAM" id="MobiDB-lite"/>
    </source>
</evidence>
<feature type="region of interest" description="Disordered" evidence="2">
    <location>
        <begin position="426"/>
        <end position="507"/>
    </location>
</feature>
<evidence type="ECO:0000313" key="5">
    <source>
        <dbReference type="Proteomes" id="UP001142055"/>
    </source>
</evidence>
<dbReference type="AlphaFoldDB" id="A0A9Q0RNR1"/>
<name>A0A9Q0RNR1_BLOTA</name>
<evidence type="ECO:0000259" key="3">
    <source>
        <dbReference type="Pfam" id="PF18293"/>
    </source>
</evidence>
<reference evidence="4" key="1">
    <citation type="submission" date="2022-12" db="EMBL/GenBank/DDBJ databases">
        <title>Genome assemblies of Blomia tropicalis.</title>
        <authorList>
            <person name="Cui Y."/>
        </authorList>
    </citation>
    <scope>NUCLEOTIDE SEQUENCE</scope>
    <source>
        <tissue evidence="4">Adult mites</tissue>
    </source>
</reference>
<evidence type="ECO:0000256" key="1">
    <source>
        <dbReference type="ARBA" id="ARBA00007950"/>
    </source>
</evidence>
<feature type="compositionally biased region" description="Gly residues" evidence="2">
    <location>
        <begin position="488"/>
        <end position="498"/>
    </location>
</feature>
<organism evidence="4 5">
    <name type="scientific">Blomia tropicalis</name>
    <name type="common">Mite</name>
    <dbReference type="NCBI Taxonomy" id="40697"/>
    <lineage>
        <taxon>Eukaryota</taxon>
        <taxon>Metazoa</taxon>
        <taxon>Ecdysozoa</taxon>
        <taxon>Arthropoda</taxon>
        <taxon>Chelicerata</taxon>
        <taxon>Arachnida</taxon>
        <taxon>Acari</taxon>
        <taxon>Acariformes</taxon>
        <taxon>Sarcoptiformes</taxon>
        <taxon>Astigmata</taxon>
        <taxon>Glycyphagoidea</taxon>
        <taxon>Echimyopodidae</taxon>
        <taxon>Blomia</taxon>
    </lineage>
</organism>